<protein>
    <submittedName>
        <fullName evidence="1">Erg24, C-14 sterol reductase</fullName>
        <ecNumber evidence="1">1.3.1.70</ecNumber>
    </submittedName>
</protein>
<keyword evidence="1" id="KW-0560">Oxidoreductase</keyword>
<sequence>QHHMLGFVSNSMWLAIVPQICYCIDTLVFEANVLTTMDITTDGLGWMLSFGCLTWVPVMYSLQARYLAFHPVHYSAVSTALIAILGATSFLVFRLSNSEKNAFRTNPNDPSLAHLRFVKTESGSKLLVSGWWGLARHINYTGDWVYGLAQCLATGFDTPMTYFFSAYFLVLLLHRNYRDECKCREKYKKDWDTYCELVPYMFIPYVI</sequence>
<evidence type="ECO:0000313" key="1">
    <source>
        <dbReference type="EMBL" id="KAJ2893834.1"/>
    </source>
</evidence>
<dbReference type="EMBL" id="JANBVB010000492">
    <property type="protein sequence ID" value="KAJ2893834.1"/>
    <property type="molecule type" value="Genomic_DNA"/>
</dbReference>
<keyword evidence="2" id="KW-1185">Reference proteome</keyword>
<name>A0ACC1M4C3_9FUNG</name>
<comment type="caution">
    <text evidence="1">The sequence shown here is derived from an EMBL/GenBank/DDBJ whole genome shotgun (WGS) entry which is preliminary data.</text>
</comment>
<feature type="non-terminal residue" evidence="1">
    <location>
        <position position="1"/>
    </location>
</feature>
<organism evidence="1 2">
    <name type="scientific">Coemansia aciculifera</name>
    <dbReference type="NCBI Taxonomy" id="417176"/>
    <lineage>
        <taxon>Eukaryota</taxon>
        <taxon>Fungi</taxon>
        <taxon>Fungi incertae sedis</taxon>
        <taxon>Zoopagomycota</taxon>
        <taxon>Kickxellomycotina</taxon>
        <taxon>Kickxellomycetes</taxon>
        <taxon>Kickxellales</taxon>
        <taxon>Kickxellaceae</taxon>
        <taxon>Coemansia</taxon>
    </lineage>
</organism>
<gene>
    <name evidence="1" type="primary">ERG24</name>
    <name evidence="1" type="ORF">IWW38_002755</name>
</gene>
<evidence type="ECO:0000313" key="2">
    <source>
        <dbReference type="Proteomes" id="UP001139981"/>
    </source>
</evidence>
<dbReference type="EC" id="1.3.1.70" evidence="1"/>
<dbReference type="Proteomes" id="UP001139981">
    <property type="component" value="Unassembled WGS sequence"/>
</dbReference>
<reference evidence="1" key="1">
    <citation type="submission" date="2022-07" db="EMBL/GenBank/DDBJ databases">
        <title>Phylogenomic reconstructions and comparative analyses of Kickxellomycotina fungi.</title>
        <authorList>
            <person name="Reynolds N.K."/>
            <person name="Stajich J.E."/>
            <person name="Barry K."/>
            <person name="Grigoriev I.V."/>
            <person name="Crous P."/>
            <person name="Smith M.E."/>
        </authorList>
    </citation>
    <scope>NUCLEOTIDE SEQUENCE</scope>
    <source>
        <strain evidence="1">CBS 190363</strain>
    </source>
</reference>
<accession>A0ACC1M4C3</accession>
<proteinExistence type="predicted"/>